<evidence type="ECO:0000259" key="2">
    <source>
        <dbReference type="Pfam" id="PF03171"/>
    </source>
</evidence>
<reference evidence="4 5" key="1">
    <citation type="submission" date="2021-07" db="EMBL/GenBank/DDBJ databases">
        <title>Genome data of Colletotrichum spaethianum.</title>
        <authorList>
            <person name="Utami Y.D."/>
            <person name="Hiruma K."/>
        </authorList>
    </citation>
    <scope>NUCLEOTIDE SEQUENCE [LARGE SCALE GENOMIC DNA]</scope>
    <source>
        <strain evidence="4 5">MAFF 242679</strain>
    </source>
</reference>
<dbReference type="InterPro" id="IPR044861">
    <property type="entry name" value="IPNS-like_FE2OG_OXY"/>
</dbReference>
<dbReference type="InterPro" id="IPR050231">
    <property type="entry name" value="Iron_ascorbate_oxido_reductase"/>
</dbReference>
<keyword evidence="5" id="KW-1185">Reference proteome</keyword>
<dbReference type="InterPro" id="IPR026992">
    <property type="entry name" value="DIOX_N"/>
</dbReference>
<organism evidence="4 5">
    <name type="scientific">Colletotrichum liriopes</name>
    <dbReference type="NCBI Taxonomy" id="708192"/>
    <lineage>
        <taxon>Eukaryota</taxon>
        <taxon>Fungi</taxon>
        <taxon>Dikarya</taxon>
        <taxon>Ascomycota</taxon>
        <taxon>Pezizomycotina</taxon>
        <taxon>Sordariomycetes</taxon>
        <taxon>Hypocreomycetidae</taxon>
        <taxon>Glomerellales</taxon>
        <taxon>Glomerellaceae</taxon>
        <taxon>Colletotrichum</taxon>
        <taxon>Colletotrichum spaethianum species complex</taxon>
    </lineage>
</organism>
<sequence>MATATTAAPTATSSGNYKTLPAYQQVPETKHELEWADLVTLDLSKFEQPGGKEALAEQLFDAIQNIGFFYIINFGLCQEEVDRQFAIGRSVFELPTEEKLEYRADLENGGYNGYKPLGLRMHLDRLPLDRRPLEIPADLKKEVRPGVFDNTEIFNIPKFIPAYERPQPEVINENRAEIEHFARHIHNNIVQKLLTLFAIILELPEDYFAAHHRYDEALSDCHLRYMKYHARDTETNAKLDNVWVKGHTDFGSLTLLFRQPVAALQVRGKDGNWKWVKPYDGSITVNVADALEFLTNGFLKSSIHRVVVPPPDQAGIDRLGVLYFVRPEDSLELQPVQSKVLDRLGYDANKNAKVAGVTAGEWVKARVRAGVNRTNQARTEISEQEIVNGVKAKYYD</sequence>
<protein>
    <submittedName>
        <fullName evidence="4">UPF0676 protein C1494.01</fullName>
    </submittedName>
</protein>
<dbReference type="AlphaFoldDB" id="A0AA37LQT2"/>
<accession>A0AA37LQT2</accession>
<evidence type="ECO:0000313" key="5">
    <source>
        <dbReference type="Proteomes" id="UP001055172"/>
    </source>
</evidence>
<dbReference type="Gene3D" id="2.60.120.330">
    <property type="entry name" value="B-lactam Antibiotic, Isopenicillin N Synthase, Chain"/>
    <property type="match status" value="1"/>
</dbReference>
<dbReference type="Pfam" id="PF14226">
    <property type="entry name" value="DIOX_N"/>
    <property type="match status" value="1"/>
</dbReference>
<dbReference type="PANTHER" id="PTHR47990">
    <property type="entry name" value="2-OXOGLUTARATE (2OG) AND FE(II)-DEPENDENT OXYGENASE SUPERFAMILY PROTEIN-RELATED"/>
    <property type="match status" value="1"/>
</dbReference>
<dbReference type="InterPro" id="IPR027443">
    <property type="entry name" value="IPNS-like_sf"/>
</dbReference>
<dbReference type="Proteomes" id="UP001055172">
    <property type="component" value="Unassembled WGS sequence"/>
</dbReference>
<comment type="caution">
    <text evidence="4">The sequence shown here is derived from an EMBL/GenBank/DDBJ whole genome shotgun (WGS) entry which is preliminary data.</text>
</comment>
<name>A0AA37LQT2_9PEZI</name>
<dbReference type="SUPFAM" id="SSF51197">
    <property type="entry name" value="Clavaminate synthase-like"/>
    <property type="match status" value="1"/>
</dbReference>
<feature type="domain" description="Non-haem dioxygenase N-terminal" evidence="3">
    <location>
        <begin position="41"/>
        <end position="118"/>
    </location>
</feature>
<evidence type="ECO:0000313" key="4">
    <source>
        <dbReference type="EMBL" id="GJC80936.1"/>
    </source>
</evidence>
<evidence type="ECO:0000256" key="1">
    <source>
        <dbReference type="ARBA" id="ARBA00008056"/>
    </source>
</evidence>
<gene>
    <name evidence="4" type="ORF">ColLi_03774</name>
</gene>
<evidence type="ECO:0000259" key="3">
    <source>
        <dbReference type="Pfam" id="PF14226"/>
    </source>
</evidence>
<dbReference type="Pfam" id="PF03171">
    <property type="entry name" value="2OG-FeII_Oxy"/>
    <property type="match status" value="1"/>
</dbReference>
<proteinExistence type="inferred from homology"/>
<dbReference type="PRINTS" id="PR00682">
    <property type="entry name" value="IPNSYNTHASE"/>
</dbReference>
<dbReference type="EMBL" id="BPPX01000006">
    <property type="protein sequence ID" value="GJC80936.1"/>
    <property type="molecule type" value="Genomic_DNA"/>
</dbReference>
<comment type="similarity">
    <text evidence="1">Belongs to the iron/ascorbate-dependent oxidoreductase family.</text>
</comment>
<feature type="domain" description="Isopenicillin N synthase-like Fe(2+) 2OG dioxygenase" evidence="2">
    <location>
        <begin position="224"/>
        <end position="325"/>
    </location>
</feature>